<reference evidence="1 2" key="1">
    <citation type="submission" date="2013-01" db="EMBL/GenBank/DDBJ databases">
        <authorList>
            <person name="Harkins D.M."/>
            <person name="Durkin A.S."/>
            <person name="Brinkac L.M."/>
            <person name="Haft D.H."/>
            <person name="Selengut J.D."/>
            <person name="Sanka R."/>
            <person name="DePew J."/>
            <person name="Purushe J."/>
            <person name="Peacock S.J."/>
            <person name="Thaipadungpanit J."/>
            <person name="Wuthiekanun V.W."/>
            <person name="Day N.P."/>
            <person name="Vinetz J.M."/>
            <person name="Sutton G.G."/>
            <person name="Nierman W.C."/>
            <person name="Fouts D.E."/>
        </authorList>
    </citation>
    <scope>NUCLEOTIDE SEQUENCE [LARGE SCALE GENOMIC DNA]</scope>
    <source>
        <strain evidence="1 2">FPW1039</strain>
    </source>
</reference>
<dbReference type="Proteomes" id="UP000012164">
    <property type="component" value="Unassembled WGS sequence"/>
</dbReference>
<name>A0A0F6IET2_LEPIR</name>
<proteinExistence type="predicted"/>
<evidence type="ECO:0000313" key="1">
    <source>
        <dbReference type="EMBL" id="EMJ36557.1"/>
    </source>
</evidence>
<evidence type="ECO:0000313" key="2">
    <source>
        <dbReference type="Proteomes" id="UP000012164"/>
    </source>
</evidence>
<sequence>MKIVETIQEIQKRIIVQSDLCIKLLFYDYRQNLNPILA</sequence>
<accession>A0A0F6IET2</accession>
<dbReference type="EMBL" id="AKWR02000120">
    <property type="protein sequence ID" value="EMJ36557.1"/>
    <property type="molecule type" value="Genomic_DNA"/>
</dbReference>
<comment type="caution">
    <text evidence="1">The sequence shown here is derived from an EMBL/GenBank/DDBJ whole genome shotgun (WGS) entry which is preliminary data.</text>
</comment>
<protein>
    <submittedName>
        <fullName evidence="1">Uncharacterized protein</fullName>
    </submittedName>
</protein>
<gene>
    <name evidence="1" type="ORF">LEP1GSC079_4000</name>
</gene>
<organism evidence="1 2">
    <name type="scientific">Leptospira interrogans str. FPW1039</name>
    <dbReference type="NCBI Taxonomy" id="1193040"/>
    <lineage>
        <taxon>Bacteria</taxon>
        <taxon>Pseudomonadati</taxon>
        <taxon>Spirochaetota</taxon>
        <taxon>Spirochaetia</taxon>
        <taxon>Leptospirales</taxon>
        <taxon>Leptospiraceae</taxon>
        <taxon>Leptospira</taxon>
    </lineage>
</organism>
<dbReference type="AlphaFoldDB" id="A0A0F6IET2"/>